<dbReference type="RefSeq" id="XP_003038387.1">
    <property type="nucleotide sequence ID" value="XM_003038341.1"/>
</dbReference>
<dbReference type="EMBL" id="GL377302">
    <property type="protein sequence ID" value="EFJ03485.1"/>
    <property type="molecule type" value="Genomic_DNA"/>
</dbReference>
<accession>D8PMF0</accession>
<dbReference type="VEuPathDB" id="FungiDB:SCHCODRAFT_02567776"/>
<proteinExistence type="predicted"/>
<evidence type="ECO:0000256" key="1">
    <source>
        <dbReference type="SAM" id="MobiDB-lite"/>
    </source>
</evidence>
<feature type="compositionally biased region" description="Polar residues" evidence="1">
    <location>
        <begin position="1"/>
        <end position="30"/>
    </location>
</feature>
<feature type="non-terminal residue" evidence="2">
    <location>
        <position position="469"/>
    </location>
</feature>
<evidence type="ECO:0000313" key="2">
    <source>
        <dbReference type="EMBL" id="EFJ03485.1"/>
    </source>
</evidence>
<dbReference type="HOGENOM" id="CLU_582848_0_0_1"/>
<name>D8PMF0_SCHCM</name>
<protein>
    <submittedName>
        <fullName evidence="2">Expressed protein</fullName>
    </submittedName>
</protein>
<sequence length="469" mass="51404">MSFSKQMLTDNTASNASRNADIAVSQSAEDSASVDGVPPSMAPSLSLARKLAKEGKLAAPSITKSSSTLSLSRIMSSSSSFFRRSKTDAEAEKASSSAVSTLAPSSSSSSSSSSDTDPGELKTHSPTYYMTEAIVHQAVGDETLAELADKENKDIQAAIYKARPMATHELECALLLIWRQARESKVNRLPGFFVVRAFAEFLDNLKADMERMDEVDLEDMGDTIGKVLGFYMDVYSFFKTENERSLVLRIINDNIAAARLSNFLDLLLRAGEIIRTAIDMMCHRYLMEIQPPKRDPLPASLSIPDLDSEEDGSATPELNPSQSMDGAADGALSPPGLTSSMSMPARPRPPPTVLGAQRPITYRGTPASKPALQDAHSLRDVAAHNMNVAWVGHAHPVRLRYPSITPAQYDKVKNAMRKEYGEMELQSQLTHLRFFMLGATRVINYKVVEFLRDEGSHIPKALRVLEMKK</sequence>
<dbReference type="InParanoid" id="D8PMF0"/>
<keyword evidence="3" id="KW-1185">Reference proteome</keyword>
<dbReference type="KEGG" id="scm:SCHCO_02567776"/>
<feature type="region of interest" description="Disordered" evidence="1">
    <location>
        <begin position="93"/>
        <end position="124"/>
    </location>
</feature>
<evidence type="ECO:0000313" key="3">
    <source>
        <dbReference type="Proteomes" id="UP000007431"/>
    </source>
</evidence>
<feature type="region of interest" description="Disordered" evidence="1">
    <location>
        <begin position="296"/>
        <end position="365"/>
    </location>
</feature>
<feature type="region of interest" description="Disordered" evidence="1">
    <location>
        <begin position="54"/>
        <end position="73"/>
    </location>
</feature>
<organism evidence="3">
    <name type="scientific">Schizophyllum commune (strain H4-8 / FGSC 9210)</name>
    <name type="common">Split gill fungus</name>
    <dbReference type="NCBI Taxonomy" id="578458"/>
    <lineage>
        <taxon>Eukaryota</taxon>
        <taxon>Fungi</taxon>
        <taxon>Dikarya</taxon>
        <taxon>Basidiomycota</taxon>
        <taxon>Agaricomycotina</taxon>
        <taxon>Agaricomycetes</taxon>
        <taxon>Agaricomycetidae</taxon>
        <taxon>Agaricales</taxon>
        <taxon>Schizophyllaceae</taxon>
        <taxon>Schizophyllum</taxon>
    </lineage>
</organism>
<gene>
    <name evidence="2" type="ORF">SCHCODRAFT_103498</name>
</gene>
<dbReference type="GeneID" id="9589042"/>
<reference evidence="2 3" key="1">
    <citation type="journal article" date="2010" name="Nat. Biotechnol.">
        <title>Genome sequence of the model mushroom Schizophyllum commune.</title>
        <authorList>
            <person name="Ohm R.A."/>
            <person name="de Jong J.F."/>
            <person name="Lugones L.G."/>
            <person name="Aerts A."/>
            <person name="Kothe E."/>
            <person name="Stajich J.E."/>
            <person name="de Vries R.P."/>
            <person name="Record E."/>
            <person name="Levasseur A."/>
            <person name="Baker S.E."/>
            <person name="Bartholomew K.A."/>
            <person name="Coutinho P.M."/>
            <person name="Erdmann S."/>
            <person name="Fowler T.J."/>
            <person name="Gathman A.C."/>
            <person name="Lombard V."/>
            <person name="Henrissat B."/>
            <person name="Knabe N."/>
            <person name="Kuees U."/>
            <person name="Lilly W.W."/>
            <person name="Lindquist E."/>
            <person name="Lucas S."/>
            <person name="Magnuson J.K."/>
            <person name="Piumi F."/>
            <person name="Raudaskoski M."/>
            <person name="Salamov A."/>
            <person name="Schmutz J."/>
            <person name="Schwarze F.W.M.R."/>
            <person name="vanKuyk P.A."/>
            <person name="Horton J.S."/>
            <person name="Grigoriev I.V."/>
            <person name="Woesten H.A.B."/>
        </authorList>
    </citation>
    <scope>NUCLEOTIDE SEQUENCE [LARGE SCALE GENOMIC DNA]</scope>
    <source>
        <strain evidence="3">H4-8 / FGSC 9210</strain>
    </source>
</reference>
<feature type="compositionally biased region" description="Low complexity" evidence="1">
    <location>
        <begin position="61"/>
        <end position="73"/>
    </location>
</feature>
<dbReference type="Proteomes" id="UP000007431">
    <property type="component" value="Unassembled WGS sequence"/>
</dbReference>
<dbReference type="OrthoDB" id="10322318at2759"/>
<feature type="compositionally biased region" description="Low complexity" evidence="1">
    <location>
        <begin position="94"/>
        <end position="114"/>
    </location>
</feature>
<dbReference type="AlphaFoldDB" id="D8PMF0"/>
<feature type="region of interest" description="Disordered" evidence="1">
    <location>
        <begin position="1"/>
        <end position="43"/>
    </location>
</feature>